<accession>A0A1Y1S4V3</accession>
<protein>
    <submittedName>
        <fullName evidence="1">Uncharacterized protein</fullName>
    </submittedName>
</protein>
<gene>
    <name evidence="1" type="ORF">ECANGB1_2199</name>
</gene>
<organism evidence="1 2">
    <name type="scientific">Enterospora canceri</name>
    <dbReference type="NCBI Taxonomy" id="1081671"/>
    <lineage>
        <taxon>Eukaryota</taxon>
        <taxon>Fungi</taxon>
        <taxon>Fungi incertae sedis</taxon>
        <taxon>Microsporidia</taxon>
        <taxon>Enterocytozoonidae</taxon>
        <taxon>Enterospora</taxon>
    </lineage>
</organism>
<evidence type="ECO:0000313" key="1">
    <source>
        <dbReference type="EMBL" id="ORD92963.1"/>
    </source>
</evidence>
<dbReference type="VEuPathDB" id="MicrosporidiaDB:ECANGB1_2199"/>
<dbReference type="Proteomes" id="UP000192639">
    <property type="component" value="Unassembled WGS sequence"/>
</dbReference>
<reference evidence="1 2" key="1">
    <citation type="journal article" date="2017" name="Environ. Microbiol.">
        <title>Decay of the glycolytic pathway and adaptation to intranuclear parasitism within Enterocytozoonidae microsporidia.</title>
        <authorList>
            <person name="Wiredu Boakye D."/>
            <person name="Jaroenlak P."/>
            <person name="Prachumwat A."/>
            <person name="Williams T.A."/>
            <person name="Bateman K.S."/>
            <person name="Itsathitphaisarn O."/>
            <person name="Sritunyalucksana K."/>
            <person name="Paszkiewicz K.H."/>
            <person name="Moore K.A."/>
            <person name="Stentiford G.D."/>
            <person name="Williams B.A."/>
        </authorList>
    </citation>
    <scope>NUCLEOTIDE SEQUENCE [LARGE SCALE GENOMIC DNA]</scope>
    <source>
        <strain evidence="1 2">GB1</strain>
    </source>
</reference>
<dbReference type="EMBL" id="LWDP01000341">
    <property type="protein sequence ID" value="ORD92963.1"/>
    <property type="molecule type" value="Genomic_DNA"/>
</dbReference>
<comment type="caution">
    <text evidence="1">The sequence shown here is derived from an EMBL/GenBank/DDBJ whole genome shotgun (WGS) entry which is preliminary data.</text>
</comment>
<sequence>MVPLLVDRPVERGYVRGIMPESL</sequence>
<name>A0A1Y1S4V3_9MICR</name>
<proteinExistence type="predicted"/>
<dbReference type="AlphaFoldDB" id="A0A1Y1S4V3"/>
<keyword evidence="2" id="KW-1185">Reference proteome</keyword>
<evidence type="ECO:0000313" key="2">
    <source>
        <dbReference type="Proteomes" id="UP000192639"/>
    </source>
</evidence>